<dbReference type="Proteomes" id="UP000831290">
    <property type="component" value="Chromosome"/>
</dbReference>
<proteinExistence type="predicted"/>
<dbReference type="NCBIfam" id="TIGR03519">
    <property type="entry name" value="T9SS_PorP_fam"/>
    <property type="match status" value="1"/>
</dbReference>
<dbReference type="AlphaFoldDB" id="A0A9E7D3G3"/>
<dbReference type="InterPro" id="IPR019861">
    <property type="entry name" value="PorP/SprF_Bacteroidetes"/>
</dbReference>
<reference evidence="2" key="1">
    <citation type="submission" date="2022-03" db="EMBL/GenBank/DDBJ databases">
        <title>Description of Abyssus ytuae gen. nov., sp. nov., a novel member of the family Flavobacteriaceae isolated from the sediment of Mariana Trench.</title>
        <authorList>
            <person name="Zhang J."/>
            <person name="Xu X."/>
        </authorList>
    </citation>
    <scope>NUCLEOTIDE SEQUENCE</scope>
    <source>
        <strain evidence="2">MT3330</strain>
    </source>
</reference>
<dbReference type="EMBL" id="CP094358">
    <property type="protein sequence ID" value="UOB19283.1"/>
    <property type="molecule type" value="Genomic_DNA"/>
</dbReference>
<name>A0A9E7D3G3_9FLAO</name>
<dbReference type="RefSeq" id="WP_255845899.1">
    <property type="nucleotide sequence ID" value="NZ_CP094358.1"/>
</dbReference>
<protein>
    <submittedName>
        <fullName evidence="2">Type IX secretion system membrane protein PorP/SprF</fullName>
    </submittedName>
</protein>
<keyword evidence="3" id="KW-1185">Reference proteome</keyword>
<organism evidence="2 3">
    <name type="scientific">Abyssalbus ytuae</name>
    <dbReference type="NCBI Taxonomy" id="2926907"/>
    <lineage>
        <taxon>Bacteria</taxon>
        <taxon>Pseudomonadati</taxon>
        <taxon>Bacteroidota</taxon>
        <taxon>Flavobacteriia</taxon>
        <taxon>Flavobacteriales</taxon>
        <taxon>Flavobacteriaceae</taxon>
        <taxon>Abyssalbus</taxon>
    </lineage>
</organism>
<sequence length="318" mass="36217">MKKIFYSILALASGMAVTAQEVTLPPTTQYLADNPFLIAPTYAGIGDHMKIRMSGLTQWVGVEDAPDTQSIGSDVRLGNKSGLGLVLYNDRNGNTMQSGAKASFAHHLTIDQYDDHFLSFGISYLVNQFKIKQEAFEEYLATNPDPSINSNRSIINHNFEAGFLYRFNGFYLSFNATNLLNKNEDIFSTFEPNELRSYYIYAGYKYRRRRNSPLELEPSVFYQLFESDGRSSTDINFKARFWDFEDYYWAGISYRFLNDQFGDPLNIGPMVGLKKGNFYFAYSYQVILNEISGFNSGSHMITLGLDVFQGISNCRCTF</sequence>
<feature type="chain" id="PRO_5039591202" evidence="1">
    <location>
        <begin position="20"/>
        <end position="318"/>
    </location>
</feature>
<dbReference type="KEGG" id="fbm:MQE35_08290"/>
<feature type="signal peptide" evidence="1">
    <location>
        <begin position="1"/>
        <end position="19"/>
    </location>
</feature>
<evidence type="ECO:0000313" key="3">
    <source>
        <dbReference type="Proteomes" id="UP000831290"/>
    </source>
</evidence>
<dbReference type="Pfam" id="PF11751">
    <property type="entry name" value="PorP_SprF"/>
    <property type="match status" value="1"/>
</dbReference>
<evidence type="ECO:0000256" key="1">
    <source>
        <dbReference type="SAM" id="SignalP"/>
    </source>
</evidence>
<keyword evidence="1" id="KW-0732">Signal</keyword>
<accession>A0A9E7D3G3</accession>
<evidence type="ECO:0000313" key="2">
    <source>
        <dbReference type="EMBL" id="UOB19283.1"/>
    </source>
</evidence>
<gene>
    <name evidence="2" type="ORF">MQE35_08290</name>
</gene>